<evidence type="ECO:0000313" key="2">
    <source>
        <dbReference type="EMBL" id="ETW20235.1"/>
    </source>
</evidence>
<dbReference type="EMBL" id="KI925024">
    <property type="protein sequence ID" value="ETW20235.1"/>
    <property type="molecule type" value="Genomic_DNA"/>
</dbReference>
<evidence type="ECO:0000313" key="3">
    <source>
        <dbReference type="Proteomes" id="UP000030690"/>
    </source>
</evidence>
<feature type="transmembrane region" description="Helical" evidence="1">
    <location>
        <begin position="41"/>
        <end position="61"/>
    </location>
</feature>
<dbReference type="Proteomes" id="UP000030690">
    <property type="component" value="Unassembled WGS sequence"/>
</dbReference>
<proteinExistence type="predicted"/>
<accession>A0A024VDI6</accession>
<dbReference type="OrthoDB" id="377957at2759"/>
<keyword evidence="1" id="KW-0812">Transmembrane</keyword>
<organism evidence="2 3">
    <name type="scientific">Plasmodium falciparum Vietnam Oak-Knoll</name>
    <name type="common">FVO</name>
    <dbReference type="NCBI Taxonomy" id="1036723"/>
    <lineage>
        <taxon>Eukaryota</taxon>
        <taxon>Sar</taxon>
        <taxon>Alveolata</taxon>
        <taxon>Apicomplexa</taxon>
        <taxon>Aconoidasida</taxon>
        <taxon>Haemosporida</taxon>
        <taxon>Plasmodiidae</taxon>
        <taxon>Plasmodium</taxon>
        <taxon>Plasmodium (Laverania)</taxon>
    </lineage>
</organism>
<protein>
    <submittedName>
        <fullName evidence="2">Uncharacterized protein</fullName>
    </submittedName>
</protein>
<dbReference type="AlphaFoldDB" id="A0A024VDI6"/>
<reference evidence="2 3" key="2">
    <citation type="submission" date="2013-02" db="EMBL/GenBank/DDBJ databases">
        <title>The Genome Sequence of Plasmodium falciparum Vietnam Oak-Knoll (FVO).</title>
        <authorList>
            <consortium name="The Broad Institute Genome Sequencing Platform"/>
            <consortium name="The Broad Institute Genome Sequencing Center for Infectious Disease"/>
            <person name="Neafsey D."/>
            <person name="Cheeseman I."/>
            <person name="Volkman S."/>
            <person name="Adams J."/>
            <person name="Walker B."/>
            <person name="Young S.K."/>
            <person name="Zeng Q."/>
            <person name="Gargeya S."/>
            <person name="Fitzgerald M."/>
            <person name="Haas B."/>
            <person name="Abouelleil A."/>
            <person name="Alvarado L."/>
            <person name="Arachchi H.M."/>
            <person name="Berlin A.M."/>
            <person name="Chapman S.B."/>
            <person name="Dewar J."/>
            <person name="Goldberg J."/>
            <person name="Griggs A."/>
            <person name="Gujja S."/>
            <person name="Hansen M."/>
            <person name="Howarth C."/>
            <person name="Imamovic A."/>
            <person name="Larimer J."/>
            <person name="McCowan C."/>
            <person name="Murphy C."/>
            <person name="Neiman D."/>
            <person name="Pearson M."/>
            <person name="Priest M."/>
            <person name="Roberts A."/>
            <person name="Saif S."/>
            <person name="Shea T."/>
            <person name="Sisk P."/>
            <person name="Sykes S."/>
            <person name="Wortman J."/>
            <person name="Nusbaum C."/>
            <person name="Birren B."/>
        </authorList>
    </citation>
    <scope>NUCLEOTIDE SEQUENCE [LARGE SCALE GENOMIC DNA]</scope>
    <source>
        <strain evidence="3">Vietnam Oak-Knoll (FVO)</strain>
    </source>
</reference>
<sequence length="76" mass="8720">MSTLTSVPFYLVRVSKILKVLVALITKNYFGLSYLDDDIPYIYFCILFAFGFIVQHGFGLLEKVFLKRIGASLDNY</sequence>
<name>A0A024VDI6_PLAFA</name>
<keyword evidence="1" id="KW-0472">Membrane</keyword>
<gene>
    <name evidence="2" type="ORF">PFFVO_00859</name>
</gene>
<evidence type="ECO:0000256" key="1">
    <source>
        <dbReference type="SAM" id="Phobius"/>
    </source>
</evidence>
<reference evidence="2 3" key="1">
    <citation type="submission" date="2013-02" db="EMBL/GenBank/DDBJ databases">
        <title>The Genome Annotation of Plasmodium falciparum Vietnam Oak-Knoll (FVO).</title>
        <authorList>
            <consortium name="The Broad Institute Genome Sequencing Platform"/>
            <consortium name="The Broad Institute Genome Sequencing Center for Infectious Disease"/>
            <person name="Neafsey D."/>
            <person name="Hoffman S."/>
            <person name="Volkman S."/>
            <person name="Rosenthal P."/>
            <person name="Walker B."/>
            <person name="Young S.K."/>
            <person name="Zeng Q."/>
            <person name="Gargeya S."/>
            <person name="Fitzgerald M."/>
            <person name="Haas B."/>
            <person name="Abouelleil A."/>
            <person name="Allen A.W."/>
            <person name="Alvarado L."/>
            <person name="Arachchi H.M."/>
            <person name="Berlin A.M."/>
            <person name="Chapman S.B."/>
            <person name="Gainer-Dewar J."/>
            <person name="Goldberg J."/>
            <person name="Griggs A."/>
            <person name="Gujja S."/>
            <person name="Hansen M."/>
            <person name="Howarth C."/>
            <person name="Imamovic A."/>
            <person name="Ireland A."/>
            <person name="Larimer J."/>
            <person name="McCowan C."/>
            <person name="Murphy C."/>
            <person name="Pearson M."/>
            <person name="Poon T.W."/>
            <person name="Priest M."/>
            <person name="Roberts A."/>
            <person name="Saif S."/>
            <person name="Shea T."/>
            <person name="Sisk P."/>
            <person name="Sykes S."/>
            <person name="Wortman J."/>
            <person name="Nusbaum C."/>
            <person name="Birren B."/>
        </authorList>
    </citation>
    <scope>NUCLEOTIDE SEQUENCE [LARGE SCALE GENOMIC DNA]</scope>
    <source>
        <strain evidence="3">Vietnam Oak-Knoll (FVO)</strain>
    </source>
</reference>
<keyword evidence="1" id="KW-1133">Transmembrane helix</keyword>